<evidence type="ECO:0000313" key="9">
    <source>
        <dbReference type="EMBL" id="CAA9320861.1"/>
    </source>
</evidence>
<accession>A0A6J4L235</accession>
<evidence type="ECO:0000256" key="6">
    <source>
        <dbReference type="ARBA" id="ARBA00029924"/>
    </source>
</evidence>
<keyword evidence="5" id="KW-0804">Transcription</keyword>
<proteinExistence type="inferred from homology"/>
<sequence>MRVFTPGEVARHATNKYLGVLVAAKYARMLNEFPRIGTAAHEKKLTTRALEELSGGAIEYRVIPRRRAE</sequence>
<dbReference type="AlphaFoldDB" id="A0A6J4L235"/>
<evidence type="ECO:0000256" key="1">
    <source>
        <dbReference type="ARBA" id="ARBA00006711"/>
    </source>
</evidence>
<dbReference type="GO" id="GO:0003899">
    <property type="term" value="F:DNA-directed RNA polymerase activity"/>
    <property type="evidence" value="ECO:0007669"/>
    <property type="project" value="UniProtKB-EC"/>
</dbReference>
<comment type="similarity">
    <text evidence="1">Belongs to the RNA polymerase subunit omega family.</text>
</comment>
<evidence type="ECO:0000256" key="2">
    <source>
        <dbReference type="ARBA" id="ARBA00012418"/>
    </source>
</evidence>
<evidence type="ECO:0000256" key="3">
    <source>
        <dbReference type="ARBA" id="ARBA00013725"/>
    </source>
</evidence>
<dbReference type="InterPro" id="IPR006110">
    <property type="entry name" value="Pol_omega/Rpo6/RPB6"/>
</dbReference>
<dbReference type="GO" id="GO:0006351">
    <property type="term" value="P:DNA-templated transcription"/>
    <property type="evidence" value="ECO:0007669"/>
    <property type="project" value="InterPro"/>
</dbReference>
<dbReference type="InterPro" id="IPR036161">
    <property type="entry name" value="RPB6/omega-like_sf"/>
</dbReference>
<dbReference type="Gene3D" id="3.90.940.10">
    <property type="match status" value="1"/>
</dbReference>
<evidence type="ECO:0000256" key="4">
    <source>
        <dbReference type="ARBA" id="ARBA00022478"/>
    </source>
</evidence>
<protein>
    <recommendedName>
        <fullName evidence="3">DNA-directed RNA polymerase subunit omega</fullName>
        <ecNumber evidence="2">2.7.7.6</ecNumber>
    </recommendedName>
    <alternativeName>
        <fullName evidence="7">RNA polymerase omega subunit</fullName>
    </alternativeName>
    <alternativeName>
        <fullName evidence="6">Transcriptase subunit omega</fullName>
    </alternativeName>
</protein>
<organism evidence="9">
    <name type="scientific">uncultured Gemmatimonadaceae bacterium</name>
    <dbReference type="NCBI Taxonomy" id="246130"/>
    <lineage>
        <taxon>Bacteria</taxon>
        <taxon>Pseudomonadati</taxon>
        <taxon>Gemmatimonadota</taxon>
        <taxon>Gemmatimonadia</taxon>
        <taxon>Gemmatimonadales</taxon>
        <taxon>Gemmatimonadaceae</taxon>
        <taxon>environmental samples</taxon>
    </lineage>
</organism>
<evidence type="ECO:0000256" key="5">
    <source>
        <dbReference type="ARBA" id="ARBA00023163"/>
    </source>
</evidence>
<dbReference type="GO" id="GO:0000428">
    <property type="term" value="C:DNA-directed RNA polymerase complex"/>
    <property type="evidence" value="ECO:0007669"/>
    <property type="project" value="UniProtKB-KW"/>
</dbReference>
<keyword evidence="4" id="KW-0240">DNA-directed RNA polymerase</keyword>
<reference evidence="9" key="1">
    <citation type="submission" date="2020-02" db="EMBL/GenBank/DDBJ databases">
        <authorList>
            <person name="Meier V. D."/>
        </authorList>
    </citation>
    <scope>NUCLEOTIDE SEQUENCE</scope>
    <source>
        <strain evidence="9">AVDCRST_MAG11</strain>
    </source>
</reference>
<evidence type="ECO:0000256" key="8">
    <source>
        <dbReference type="ARBA" id="ARBA00048552"/>
    </source>
</evidence>
<dbReference type="EC" id="2.7.7.6" evidence="2"/>
<comment type="catalytic activity">
    <reaction evidence="8">
        <text>RNA(n) + a ribonucleoside 5'-triphosphate = RNA(n+1) + diphosphate</text>
        <dbReference type="Rhea" id="RHEA:21248"/>
        <dbReference type="Rhea" id="RHEA-COMP:14527"/>
        <dbReference type="Rhea" id="RHEA-COMP:17342"/>
        <dbReference type="ChEBI" id="CHEBI:33019"/>
        <dbReference type="ChEBI" id="CHEBI:61557"/>
        <dbReference type="ChEBI" id="CHEBI:140395"/>
        <dbReference type="EC" id="2.7.7.6"/>
    </reaction>
</comment>
<gene>
    <name evidence="9" type="ORF">AVDCRST_MAG11-1982</name>
</gene>
<name>A0A6J4L235_9BACT</name>
<dbReference type="EMBL" id="CADCTU010000469">
    <property type="protein sequence ID" value="CAA9320861.1"/>
    <property type="molecule type" value="Genomic_DNA"/>
</dbReference>
<evidence type="ECO:0000256" key="7">
    <source>
        <dbReference type="ARBA" id="ARBA00030998"/>
    </source>
</evidence>
<dbReference type="Pfam" id="PF01192">
    <property type="entry name" value="RNA_pol_Rpb6"/>
    <property type="match status" value="1"/>
</dbReference>
<dbReference type="SMART" id="SM01409">
    <property type="entry name" value="RNA_pol_Rpb6"/>
    <property type="match status" value="1"/>
</dbReference>
<dbReference type="SUPFAM" id="SSF63562">
    <property type="entry name" value="RPB6/omega subunit-like"/>
    <property type="match status" value="1"/>
</dbReference>
<dbReference type="GO" id="GO:0003677">
    <property type="term" value="F:DNA binding"/>
    <property type="evidence" value="ECO:0007669"/>
    <property type="project" value="InterPro"/>
</dbReference>